<dbReference type="Proteomes" id="UP001155840">
    <property type="component" value="Unassembled WGS sequence"/>
</dbReference>
<protein>
    <submittedName>
        <fullName evidence="1">ParA family protein</fullName>
    </submittedName>
</protein>
<dbReference type="InterPro" id="IPR050678">
    <property type="entry name" value="DNA_Partitioning_ATPase"/>
</dbReference>
<sequence>MAIITFANTKGGAGKTTAVLLLATELVRRGHRVAIIDTDPQRWISRWFEAADPVANLTVATFVSLSALPRTVEEYRSADYVIIDLPGAQSPLLATALGLSDHVLIPIQGSSMDAQGGAQVLELLSYLDRKAGIRIPHSVVLSRVNSMVTTRGLLAVKMLLQERSVHMLSTPIIERAAFRDMFEYKTFLHLMNRDRVSNLDKAILNAERYADEVQALVKGRARGAESNLSLKADAA</sequence>
<proteinExistence type="predicted"/>
<name>A0AA43ZJ05_9HYPH</name>
<dbReference type="PANTHER" id="PTHR13696">
    <property type="entry name" value="P-LOOP CONTAINING NUCLEOSIDE TRIPHOSPHATE HYDROLASE"/>
    <property type="match status" value="1"/>
</dbReference>
<dbReference type="AlphaFoldDB" id="A0AA43ZJ05"/>
<dbReference type="Gene3D" id="3.40.50.300">
    <property type="entry name" value="P-loop containing nucleotide triphosphate hydrolases"/>
    <property type="match status" value="1"/>
</dbReference>
<evidence type="ECO:0000313" key="2">
    <source>
        <dbReference type="Proteomes" id="UP001155840"/>
    </source>
</evidence>
<dbReference type="InterPro" id="IPR027417">
    <property type="entry name" value="P-loop_NTPase"/>
</dbReference>
<dbReference type="PIRSF" id="PIRSF009320">
    <property type="entry name" value="Nuc_binding_HP_1000"/>
    <property type="match status" value="1"/>
</dbReference>
<keyword evidence="2" id="KW-1185">Reference proteome</keyword>
<organism evidence="1 2">
    <name type="scientific">Ferranicluibacter rubi</name>
    <dbReference type="NCBI Taxonomy" id="2715133"/>
    <lineage>
        <taxon>Bacteria</taxon>
        <taxon>Pseudomonadati</taxon>
        <taxon>Pseudomonadota</taxon>
        <taxon>Alphaproteobacteria</taxon>
        <taxon>Hyphomicrobiales</taxon>
        <taxon>Rhizobiaceae</taxon>
        <taxon>Ferranicluibacter</taxon>
    </lineage>
</organism>
<gene>
    <name evidence="1" type="ORF">G8E10_19260</name>
</gene>
<accession>A0AA43ZJ05</accession>
<reference evidence="1" key="1">
    <citation type="submission" date="2020-03" db="EMBL/GenBank/DDBJ databases">
        <title>Ferranicluibacter endophyticum gen. nov., sp. nov., a new genus isolated from Rubus ulmifolius Schott. stem.</title>
        <authorList>
            <person name="Roca-Couso R."/>
            <person name="Flores-Felix J.D."/>
            <person name="Igual J.M."/>
            <person name="Rivas R."/>
        </authorList>
    </citation>
    <scope>NUCLEOTIDE SEQUENCE</scope>
    <source>
        <strain evidence="1">CRRU44</strain>
    </source>
</reference>
<dbReference type="RefSeq" id="WP_110800897.1">
    <property type="nucleotide sequence ID" value="NZ_JAANCM010000011.1"/>
</dbReference>
<evidence type="ECO:0000313" key="1">
    <source>
        <dbReference type="EMBL" id="NHT77843.1"/>
    </source>
</evidence>
<dbReference type="CDD" id="cd02042">
    <property type="entry name" value="ParAB_family"/>
    <property type="match status" value="1"/>
</dbReference>
<dbReference type="PANTHER" id="PTHR13696:SF96">
    <property type="entry name" value="COBQ_COBB_MIND_PARA NUCLEOTIDE BINDING DOMAIN-CONTAINING PROTEIN"/>
    <property type="match status" value="1"/>
</dbReference>
<comment type="caution">
    <text evidence="1">The sequence shown here is derived from an EMBL/GenBank/DDBJ whole genome shotgun (WGS) entry which is preliminary data.</text>
</comment>
<dbReference type="EMBL" id="JAANCM010000011">
    <property type="protein sequence ID" value="NHT77843.1"/>
    <property type="molecule type" value="Genomic_DNA"/>
</dbReference>
<dbReference type="Pfam" id="PF07015">
    <property type="entry name" value="VirC1"/>
    <property type="match status" value="1"/>
</dbReference>
<dbReference type="InterPro" id="IPR009744">
    <property type="entry name" value="VirC1"/>
</dbReference>
<dbReference type="SUPFAM" id="SSF52540">
    <property type="entry name" value="P-loop containing nucleoside triphosphate hydrolases"/>
    <property type="match status" value="1"/>
</dbReference>